<proteinExistence type="predicted"/>
<feature type="compositionally biased region" description="Polar residues" evidence="1">
    <location>
        <begin position="31"/>
        <end position="50"/>
    </location>
</feature>
<keyword evidence="3" id="KW-1185">Reference proteome</keyword>
<sequence length="152" mass="17172">MDSRKLAPQGKKLEWHLSQEHRRPPLGPTAASGQPSTQSSAQQGLQTQDWVSEPPERRRPGRHWSVSIDERRRLAMLRGWERPGAAGGPQHCRDIVQIVAQLVSEDVDKDVLFPHPTRSSESINAFQAFLARSAPFWHNMTFKAQALRSPHS</sequence>
<reference evidence="2" key="1">
    <citation type="submission" date="2025-08" db="UniProtKB">
        <authorList>
            <consortium name="Ensembl"/>
        </authorList>
    </citation>
    <scope>IDENTIFICATION</scope>
</reference>
<dbReference type="OMA" id="CEPPESK"/>
<dbReference type="GeneTree" id="ENSGT00520000061791"/>
<gene>
    <name evidence="2" type="primary">TEX22</name>
</gene>
<feature type="compositionally biased region" description="Basic and acidic residues" evidence="1">
    <location>
        <begin position="1"/>
        <end position="23"/>
    </location>
</feature>
<evidence type="ECO:0000313" key="3">
    <source>
        <dbReference type="Proteomes" id="UP000233040"/>
    </source>
</evidence>
<dbReference type="RefSeq" id="XP_017360931.1">
    <property type="nucleotide sequence ID" value="XM_017505442.2"/>
</dbReference>
<evidence type="ECO:0000256" key="1">
    <source>
        <dbReference type="SAM" id="MobiDB-lite"/>
    </source>
</evidence>
<evidence type="ECO:0000313" key="2">
    <source>
        <dbReference type="Ensembl" id="ENSCCAP00000014366.1"/>
    </source>
</evidence>
<name>A0A2K5QEP5_CEBIM</name>
<reference evidence="2" key="2">
    <citation type="submission" date="2025-09" db="UniProtKB">
        <authorList>
            <consortium name="Ensembl"/>
        </authorList>
    </citation>
    <scope>IDENTIFICATION</scope>
</reference>
<protein>
    <submittedName>
        <fullName evidence="2">Testis expressed 22</fullName>
    </submittedName>
</protein>
<dbReference type="AlphaFoldDB" id="A0A2K5QEP5"/>
<dbReference type="Ensembl" id="ENSCCAT00000031804.1">
    <property type="protein sequence ID" value="ENSCCAP00000014366.1"/>
    <property type="gene ID" value="ENSCCAG00000024991.1"/>
</dbReference>
<dbReference type="Proteomes" id="UP000233040">
    <property type="component" value="Unassembled WGS sequence"/>
</dbReference>
<feature type="region of interest" description="Disordered" evidence="1">
    <location>
        <begin position="1"/>
        <end position="64"/>
    </location>
</feature>
<dbReference type="KEGG" id="cimi:108287208"/>
<dbReference type="CTD" id="647310"/>
<dbReference type="RefSeq" id="XP_017360933.1">
    <property type="nucleotide sequence ID" value="XM_017505444.2"/>
</dbReference>
<accession>A0A2K5QEP5</accession>
<dbReference type="GeneID" id="108287208"/>
<organism evidence="2 3">
    <name type="scientific">Cebus imitator</name>
    <name type="common">Panamanian white-faced capuchin</name>
    <name type="synonym">Cebus capucinus imitator</name>
    <dbReference type="NCBI Taxonomy" id="2715852"/>
    <lineage>
        <taxon>Eukaryota</taxon>
        <taxon>Metazoa</taxon>
        <taxon>Chordata</taxon>
        <taxon>Craniata</taxon>
        <taxon>Vertebrata</taxon>
        <taxon>Euteleostomi</taxon>
        <taxon>Mammalia</taxon>
        <taxon>Eutheria</taxon>
        <taxon>Euarchontoglires</taxon>
        <taxon>Primates</taxon>
        <taxon>Haplorrhini</taxon>
        <taxon>Platyrrhini</taxon>
        <taxon>Cebidae</taxon>
        <taxon>Cebinae</taxon>
        <taxon>Cebus</taxon>
    </lineage>
</organism>